<evidence type="ECO:0000313" key="2">
    <source>
        <dbReference type="EMBL" id="SIN72649.1"/>
    </source>
</evidence>
<dbReference type="Pfam" id="PF13585">
    <property type="entry name" value="CHU_C"/>
    <property type="match status" value="1"/>
</dbReference>
<organism evidence="2 3">
    <name type="scientific">Chitinophaga niabensis</name>
    <dbReference type="NCBI Taxonomy" id="536979"/>
    <lineage>
        <taxon>Bacteria</taxon>
        <taxon>Pseudomonadati</taxon>
        <taxon>Bacteroidota</taxon>
        <taxon>Chitinophagia</taxon>
        <taxon>Chitinophagales</taxon>
        <taxon>Chitinophagaceae</taxon>
        <taxon>Chitinophaga</taxon>
    </lineage>
</organism>
<evidence type="ECO:0000313" key="3">
    <source>
        <dbReference type="Proteomes" id="UP000185003"/>
    </source>
</evidence>
<dbReference type="OrthoDB" id="603322at2"/>
<feature type="chain" id="PRO_5013246754" evidence="1">
    <location>
        <begin position="23"/>
        <end position="895"/>
    </location>
</feature>
<accession>A0A1N6DPB6</accession>
<dbReference type="InterPro" id="IPR025667">
    <property type="entry name" value="SprB_repeat"/>
</dbReference>
<protein>
    <submittedName>
        <fullName evidence="2">Gliding motility-associated C-terminal domain-containing protein</fullName>
    </submittedName>
</protein>
<dbReference type="NCBIfam" id="TIGR04131">
    <property type="entry name" value="Bac_Flav_CTERM"/>
    <property type="match status" value="1"/>
</dbReference>
<keyword evidence="1" id="KW-0732">Signal</keyword>
<feature type="signal peptide" evidence="1">
    <location>
        <begin position="1"/>
        <end position="22"/>
    </location>
</feature>
<proteinExistence type="predicted"/>
<dbReference type="InterPro" id="IPR026341">
    <property type="entry name" value="T9SS_type_B"/>
</dbReference>
<dbReference type="AlphaFoldDB" id="A0A1N6DPB6"/>
<dbReference type="Pfam" id="PF13573">
    <property type="entry name" value="SprB"/>
    <property type="match status" value="3"/>
</dbReference>
<dbReference type="EMBL" id="FSRA01000001">
    <property type="protein sequence ID" value="SIN72649.1"/>
    <property type="molecule type" value="Genomic_DNA"/>
</dbReference>
<keyword evidence="3" id="KW-1185">Reference proteome</keyword>
<dbReference type="Proteomes" id="UP000185003">
    <property type="component" value="Unassembled WGS sequence"/>
</dbReference>
<evidence type="ECO:0000256" key="1">
    <source>
        <dbReference type="SAM" id="SignalP"/>
    </source>
</evidence>
<dbReference type="STRING" id="536979.SAMN04488055_0967"/>
<reference evidence="2 3" key="1">
    <citation type="submission" date="2016-11" db="EMBL/GenBank/DDBJ databases">
        <authorList>
            <person name="Jaros S."/>
            <person name="Januszkiewicz K."/>
            <person name="Wedrychowicz H."/>
        </authorList>
    </citation>
    <scope>NUCLEOTIDE SEQUENCE [LARGE SCALE GENOMIC DNA]</scope>
    <source>
        <strain evidence="2 3">DSM 24787</strain>
    </source>
</reference>
<gene>
    <name evidence="2" type="ORF">SAMN04488055_0967</name>
</gene>
<name>A0A1N6DPB6_9BACT</name>
<dbReference type="RefSeq" id="WP_074238155.1">
    <property type="nucleotide sequence ID" value="NZ_FSRA01000001.1"/>
</dbReference>
<dbReference type="Gene3D" id="2.60.40.740">
    <property type="match status" value="2"/>
</dbReference>
<sequence>MLRFNRLFIYLCVLFIPNIATAQTAGFLAPDTVCVNEPINLQNTSTGVTNYLWNFCSGTVYSAPQLVNLGNPGGNFKDPVFSAIAKEGNNYYVFVVNNTDPDLIRLDFGNSLLNTPVATRLLNLVPPSGEGIQIVQDATGWHAIIVGGTVAQGSRIVRVDFGASLANNAPSVTNWGNRGNMAYPTDLYIFQEGGRYYGFTNNFENSTITRLDFGTDFSNPPTGFNMGNFSGLMNRPSGIFAVQENANWYLLVTNEGSNKLVRLNFGTSLLNNTPVAVDLGNPGNAFNHPRDISVVKECGQTMAVVVNGVLNGTPSISRLNFAGGVAGTPSGTDLGNPGSTLAFPASISSVFRVDNELYAFIPNVQNGTMSRVAFRSCSDASIPNATTATPPAFHYTRPGHYTVNLITDEGTPFQQNFCKNIVVVDPPAVSLGTDIIVCNGATVNLNAGGGFSRYSWSTGANTQQISVTTSGLYDVTVDNGGCTATDQIQVTFNNILVINPVTTDIDCTHPTGTATIGVAGGTAPYRYTLDNGTETTGNVFSGLAQGNHTISVRDAVGCITTETFVINVDNTKIIRFTASGQNPTCFGLQDGTISALVTQGIPPFQFALGTQPFQTQPDFTGLAGGTYKIYARNGVCLDSQMVTLVTPAQVAGTVAALDEMCDNGNGSARITITGGTAPYDILWSDGTSNTTLTGLSAGDYSVTVSDVNGCGSTTDFSIANNRTDRVRIINNDTTINIGDEIILRAENAPDYVWEPIDGGLSSLTGAITTARPVRDTRYIVRTLTGTNCVTSDTVNVTLTYNRSFQMPTAFSPNRDGVNDLFRPKSQGLVVFHMLIYNRWGQLLHQTADHRKGWDGKFNNVIADIGTYIYVVEYGFWDDTGKIVIEKKQGSFTLIR</sequence>